<keyword evidence="1" id="KW-0812">Transmembrane</keyword>
<dbReference type="EMBL" id="FCOJ02000066">
    <property type="protein sequence ID" value="SAK88467.1"/>
    <property type="molecule type" value="Genomic_DNA"/>
</dbReference>
<name>A0A158D3Q6_9BURK</name>
<reference evidence="2" key="1">
    <citation type="submission" date="2016-01" db="EMBL/GenBank/DDBJ databases">
        <authorList>
            <person name="Peeters C."/>
        </authorList>
    </citation>
    <scope>NUCLEOTIDE SEQUENCE [LARGE SCALE GENOMIC DNA]</scope>
    <source>
        <strain evidence="2">LMG 29325</strain>
    </source>
</reference>
<dbReference type="AlphaFoldDB" id="A0A158D3Q6"/>
<gene>
    <name evidence="2" type="ORF">AWB82_06158</name>
</gene>
<dbReference type="Proteomes" id="UP000054596">
    <property type="component" value="Unassembled WGS sequence"/>
</dbReference>
<dbReference type="OrthoDB" id="7062026at2"/>
<sequence length="205" mass="22676">MRIPSARYGLAFVVNVALPALAYRITIGHFGVVGALIASAVPLIAWMIFDGVRLRHFDALSAIVLAGIAMSLMILLSGAARWMGEAREPAVSGIIGAMFLLSLFRDRPLVYYLARSTMSREAQGRETEFDALWQARPALVRSIRLMTAVWGIGLVGENLGRLWITLALAEPEAGRLSTWVRYATYGGLTAWTIVYRHRYLKRAPQ</sequence>
<dbReference type="RefSeq" id="WP_086973094.1">
    <property type="nucleotide sequence ID" value="NZ_FCOJ02000066.1"/>
</dbReference>
<proteinExistence type="predicted"/>
<keyword evidence="3" id="KW-1185">Reference proteome</keyword>
<protein>
    <submittedName>
        <fullName evidence="2">Membrane protein</fullName>
    </submittedName>
</protein>
<evidence type="ECO:0000313" key="3">
    <source>
        <dbReference type="Proteomes" id="UP000054596"/>
    </source>
</evidence>
<accession>A0A158D3Q6</accession>
<organism evidence="2 3">
    <name type="scientific">Caballeronia glebae</name>
    <dbReference type="NCBI Taxonomy" id="1777143"/>
    <lineage>
        <taxon>Bacteria</taxon>
        <taxon>Pseudomonadati</taxon>
        <taxon>Pseudomonadota</taxon>
        <taxon>Betaproteobacteria</taxon>
        <taxon>Burkholderiales</taxon>
        <taxon>Burkholderiaceae</taxon>
        <taxon>Caballeronia</taxon>
    </lineage>
</organism>
<keyword evidence="1" id="KW-0472">Membrane</keyword>
<feature type="transmembrane region" description="Helical" evidence="1">
    <location>
        <begin position="61"/>
        <end position="83"/>
    </location>
</feature>
<dbReference type="STRING" id="1777143.AWB82_06158"/>
<feature type="transmembrane region" description="Helical" evidence="1">
    <location>
        <begin position="32"/>
        <end position="49"/>
    </location>
</feature>
<dbReference type="NCBIfam" id="NF041646">
    <property type="entry name" value="VC0807_fam"/>
    <property type="match status" value="1"/>
</dbReference>
<evidence type="ECO:0000313" key="2">
    <source>
        <dbReference type="EMBL" id="SAK88467.1"/>
    </source>
</evidence>
<comment type="caution">
    <text evidence="2">The sequence shown here is derived from an EMBL/GenBank/DDBJ whole genome shotgun (WGS) entry which is preliminary data.</text>
</comment>
<keyword evidence="1" id="KW-1133">Transmembrane helix</keyword>
<evidence type="ECO:0000256" key="1">
    <source>
        <dbReference type="SAM" id="Phobius"/>
    </source>
</evidence>